<dbReference type="Pfam" id="PF07528">
    <property type="entry name" value="DZF_N"/>
    <property type="match status" value="1"/>
</dbReference>
<feature type="region of interest" description="Disordered" evidence="1">
    <location>
        <begin position="329"/>
        <end position="392"/>
    </location>
</feature>
<dbReference type="AlphaFoldDB" id="A0A183ATJ8"/>
<evidence type="ECO:0000256" key="1">
    <source>
        <dbReference type="SAM" id="MobiDB-lite"/>
    </source>
</evidence>
<dbReference type="Gene3D" id="3.30.460.10">
    <property type="entry name" value="Beta Polymerase, domain 2"/>
    <property type="match status" value="1"/>
</dbReference>
<dbReference type="Proteomes" id="UP000272942">
    <property type="component" value="Unassembled WGS sequence"/>
</dbReference>
<dbReference type="PROSITE" id="PS51703">
    <property type="entry name" value="DZF"/>
    <property type="match status" value="1"/>
</dbReference>
<feature type="compositionally biased region" description="Acidic residues" evidence="1">
    <location>
        <begin position="192"/>
        <end position="201"/>
    </location>
</feature>
<dbReference type="GO" id="GO:0003725">
    <property type="term" value="F:double-stranded RNA binding"/>
    <property type="evidence" value="ECO:0007669"/>
    <property type="project" value="TreeGrafter"/>
</dbReference>
<reference evidence="5" key="1">
    <citation type="submission" date="2016-06" db="UniProtKB">
        <authorList>
            <consortium name="WormBaseParasite"/>
        </authorList>
    </citation>
    <scope>IDENTIFICATION</scope>
</reference>
<feature type="compositionally biased region" description="Basic residues" evidence="1">
    <location>
        <begin position="40"/>
        <end position="49"/>
    </location>
</feature>
<dbReference type="GO" id="GO:0071011">
    <property type="term" value="C:precatalytic spliceosome"/>
    <property type="evidence" value="ECO:0007669"/>
    <property type="project" value="TreeGrafter"/>
</dbReference>
<dbReference type="InterPro" id="IPR003604">
    <property type="entry name" value="Matrin/U1-like-C_Znf_C2H2"/>
</dbReference>
<dbReference type="GO" id="GO:0008270">
    <property type="term" value="F:zinc ion binding"/>
    <property type="evidence" value="ECO:0007669"/>
    <property type="project" value="InterPro"/>
</dbReference>
<feature type="region of interest" description="Disordered" evidence="1">
    <location>
        <begin position="177"/>
        <end position="217"/>
    </location>
</feature>
<dbReference type="PROSITE" id="PS00028">
    <property type="entry name" value="ZINC_FINGER_C2H2_1"/>
    <property type="match status" value="1"/>
</dbReference>
<feature type="compositionally biased region" description="Low complexity" evidence="1">
    <location>
        <begin position="337"/>
        <end position="390"/>
    </location>
</feature>
<dbReference type="Gene3D" id="3.30.160.60">
    <property type="entry name" value="Classic Zinc Finger"/>
    <property type="match status" value="1"/>
</dbReference>
<dbReference type="InterPro" id="IPR043519">
    <property type="entry name" value="NT_sf"/>
</dbReference>
<dbReference type="OrthoDB" id="8898434at2759"/>
<evidence type="ECO:0000259" key="2">
    <source>
        <dbReference type="PROSITE" id="PS51703"/>
    </source>
</evidence>
<dbReference type="GO" id="GO:0003727">
    <property type="term" value="F:single-stranded RNA binding"/>
    <property type="evidence" value="ECO:0007669"/>
    <property type="project" value="TreeGrafter"/>
</dbReference>
<keyword evidence="4" id="KW-1185">Reference proteome</keyword>
<feature type="region of interest" description="Disordered" evidence="1">
    <location>
        <begin position="38"/>
        <end position="74"/>
    </location>
</feature>
<dbReference type="SMART" id="SM00451">
    <property type="entry name" value="ZnF_U1"/>
    <property type="match status" value="1"/>
</dbReference>
<feature type="compositionally biased region" description="Basic and acidic residues" evidence="1">
    <location>
        <begin position="50"/>
        <end position="62"/>
    </location>
</feature>
<dbReference type="InterPro" id="IPR036236">
    <property type="entry name" value="Znf_C2H2_sf"/>
</dbReference>
<evidence type="ECO:0000313" key="5">
    <source>
        <dbReference type="WBParaSite" id="ECPE_0001031501-mRNA-1"/>
    </source>
</evidence>
<protein>
    <submittedName>
        <fullName evidence="5">DZF domain-containing protein</fullName>
    </submittedName>
</protein>
<dbReference type="PANTHER" id="PTHR45762:SF3">
    <property type="entry name" value="ZINC-FINGER PROTEIN AT 72D, ISOFORM B"/>
    <property type="match status" value="1"/>
</dbReference>
<accession>A0A183ATJ8</accession>
<dbReference type="PANTHER" id="PTHR45762">
    <property type="entry name" value="ZINC FINGER RNA-BINDING PROTEIN"/>
    <property type="match status" value="1"/>
</dbReference>
<proteinExistence type="predicted"/>
<evidence type="ECO:0000313" key="3">
    <source>
        <dbReference type="EMBL" id="VDP86815.1"/>
    </source>
</evidence>
<dbReference type="InterPro" id="IPR013087">
    <property type="entry name" value="Znf_C2H2_type"/>
</dbReference>
<dbReference type="WBParaSite" id="ECPE_0001031501-mRNA-1">
    <property type="protein sequence ID" value="ECPE_0001031501-mRNA-1"/>
    <property type="gene ID" value="ECPE_0001031501"/>
</dbReference>
<sequence length="468" mass="51603">MVTKGGDTEVLGPGGKGVHFQCKLCDCQFTSEDAKEMHLKGRRHRSQYKKKVDPSIEIERRQSNQSGRKSAKKSEIPVVPVPVVPVVPVPGPCAVPISMPYLEPTQPMFTRPAYPGIHINRFAWSPQLPNVMVENRFMSVKHASLVPTEIEAQAMKTVITISEHALKTISDDLVAESARTEAKKSDSNDHASDDDEDEEEDPKMNQRDGDPKRNQNLQQVEDRLLRGVVRVGALGKSLLLRGDRIGDLVLVCSSWPTTRLMEYLHNELPGALTKLDDRFSYELNTEKKTGEITMHATRKPNVEDEHGSEPLSDWPTITVRIQLTSPVVHDDCSQHDQSSQSSSGAVKAGSSARSVKSSTASTATEQTRTPSSHSTATTSTTNSGSQGPSNATVVPANRLSLAYRLIVQGEPISKNNCLHALDAINQAKYFQNALGKQPLGMVSRVLLDYIRADEHWRKLDEFVSSNLK</sequence>
<evidence type="ECO:0000313" key="4">
    <source>
        <dbReference type="Proteomes" id="UP000272942"/>
    </source>
</evidence>
<gene>
    <name evidence="3" type="ORF">ECPE_LOCUS10283</name>
</gene>
<feature type="compositionally biased region" description="Basic and acidic residues" evidence="1">
    <location>
        <begin position="178"/>
        <end position="191"/>
    </location>
</feature>
<dbReference type="Pfam" id="PF12874">
    <property type="entry name" value="zf-met"/>
    <property type="match status" value="1"/>
</dbReference>
<dbReference type="EMBL" id="UZAN01048818">
    <property type="protein sequence ID" value="VDP86815.1"/>
    <property type="molecule type" value="Genomic_DNA"/>
</dbReference>
<feature type="domain" description="DZF" evidence="2">
    <location>
        <begin position="111"/>
        <end position="468"/>
    </location>
</feature>
<dbReference type="InterPro" id="IPR006561">
    <property type="entry name" value="DZF_dom"/>
</dbReference>
<dbReference type="InterPro" id="IPR049401">
    <property type="entry name" value="DZF_dom_N"/>
</dbReference>
<organism evidence="5">
    <name type="scientific">Echinostoma caproni</name>
    <dbReference type="NCBI Taxonomy" id="27848"/>
    <lineage>
        <taxon>Eukaryota</taxon>
        <taxon>Metazoa</taxon>
        <taxon>Spiralia</taxon>
        <taxon>Lophotrochozoa</taxon>
        <taxon>Platyhelminthes</taxon>
        <taxon>Trematoda</taxon>
        <taxon>Digenea</taxon>
        <taxon>Plagiorchiida</taxon>
        <taxon>Echinostomata</taxon>
        <taxon>Echinostomatoidea</taxon>
        <taxon>Echinostomatidae</taxon>
        <taxon>Echinostoma</taxon>
    </lineage>
</organism>
<feature type="compositionally biased region" description="Basic and acidic residues" evidence="1">
    <location>
        <begin position="202"/>
        <end position="213"/>
    </location>
</feature>
<dbReference type="SUPFAM" id="SSF57667">
    <property type="entry name" value="beta-beta-alpha zinc fingers"/>
    <property type="match status" value="1"/>
</dbReference>
<name>A0A183ATJ8_9TREM</name>
<reference evidence="3 4" key="2">
    <citation type="submission" date="2018-11" db="EMBL/GenBank/DDBJ databases">
        <authorList>
            <consortium name="Pathogen Informatics"/>
        </authorList>
    </citation>
    <scope>NUCLEOTIDE SEQUENCE [LARGE SCALE GENOMIC DNA]</scope>
    <source>
        <strain evidence="3 4">Egypt</strain>
    </source>
</reference>